<evidence type="ECO:0000259" key="2">
    <source>
        <dbReference type="PROSITE" id="PS50887"/>
    </source>
</evidence>
<keyword evidence="1" id="KW-0812">Transmembrane</keyword>
<sequence length="391" mass="44608">MSLDFSIRTLIFTIVLGHLFSGILGIAYMIQHKKDSSLYIFLFARLFDTIAWVLLGLRDDINLFISISLGNSFLIIAHTTQIIAFLIIKKRCNKLVKRVYVIASAIAILVIHLAILLQYVEGVRISIMSISMIILWCYPIYVFLMDKNSSVLQKTVAFIYLAGFILLILRAYMGISLSESVSLMSNNIYNVLFFICLYLIMLIGNIGFILMAKEKSDMELTKVATYDELTDIFNRRAFLLRAKENISLFSRRNEPISFFLIDLDNFKKINDVYGHFAGDMVLKDFAVKIKNQLRDYDLFGRIGGEEFTVLLPGTNEREAFEVAERLRRIAEKASVNVGRDHIIKYTISIGIVTVIPDEHTSINTLYKISDDALYAAKRNGRNRIEVVKSSP</sequence>
<dbReference type="Gene3D" id="3.30.70.270">
    <property type="match status" value="1"/>
</dbReference>
<dbReference type="Pfam" id="PF00990">
    <property type="entry name" value="GGDEF"/>
    <property type="match status" value="1"/>
</dbReference>
<dbReference type="OrthoDB" id="9804955at2"/>
<accession>A0A2M8Z1B8</accession>
<dbReference type="GO" id="GO:0005886">
    <property type="term" value="C:plasma membrane"/>
    <property type="evidence" value="ECO:0007669"/>
    <property type="project" value="TreeGrafter"/>
</dbReference>
<dbReference type="EMBL" id="PGET01000001">
    <property type="protein sequence ID" value="PJJ27225.1"/>
    <property type="molecule type" value="Genomic_DNA"/>
</dbReference>
<keyword evidence="1" id="KW-1133">Transmembrane helix</keyword>
<name>A0A2M8Z1B8_9FIRM</name>
<dbReference type="CDD" id="cd01949">
    <property type="entry name" value="GGDEF"/>
    <property type="match status" value="1"/>
</dbReference>
<evidence type="ECO:0000313" key="4">
    <source>
        <dbReference type="Proteomes" id="UP000231092"/>
    </source>
</evidence>
<reference evidence="3 4" key="1">
    <citation type="submission" date="2017-11" db="EMBL/GenBank/DDBJ databases">
        <title>Understudied soil microbes with underappreciated capabilities: Untangling the Clostridium saccharolyticum group.</title>
        <authorList>
            <person name="Leschine S."/>
        </authorList>
    </citation>
    <scope>NUCLEOTIDE SEQUENCE [LARGE SCALE GENOMIC DNA]</scope>
    <source>
        <strain evidence="3 4">18A</strain>
    </source>
</reference>
<dbReference type="GO" id="GO:0043709">
    <property type="term" value="P:cell adhesion involved in single-species biofilm formation"/>
    <property type="evidence" value="ECO:0007669"/>
    <property type="project" value="TreeGrafter"/>
</dbReference>
<dbReference type="PROSITE" id="PS50887">
    <property type="entry name" value="GGDEF"/>
    <property type="match status" value="1"/>
</dbReference>
<feature type="domain" description="GGDEF" evidence="2">
    <location>
        <begin position="254"/>
        <end position="389"/>
    </location>
</feature>
<protein>
    <submittedName>
        <fullName evidence="3">Diguanylate cyclase (GGDEF)-like protein</fullName>
    </submittedName>
</protein>
<feature type="transmembrane region" description="Helical" evidence="1">
    <location>
        <begin position="99"/>
        <end position="119"/>
    </location>
</feature>
<dbReference type="InterPro" id="IPR029787">
    <property type="entry name" value="Nucleotide_cyclase"/>
</dbReference>
<dbReference type="GO" id="GO:0052621">
    <property type="term" value="F:diguanylate cyclase activity"/>
    <property type="evidence" value="ECO:0007669"/>
    <property type="project" value="TreeGrafter"/>
</dbReference>
<evidence type="ECO:0000313" key="3">
    <source>
        <dbReference type="EMBL" id="PJJ27225.1"/>
    </source>
</evidence>
<dbReference type="RefSeq" id="WP_157803107.1">
    <property type="nucleotide sequence ID" value="NZ_PGET01000001.1"/>
</dbReference>
<dbReference type="SMART" id="SM00267">
    <property type="entry name" value="GGDEF"/>
    <property type="match status" value="1"/>
</dbReference>
<dbReference type="Proteomes" id="UP000231092">
    <property type="component" value="Unassembled WGS sequence"/>
</dbReference>
<feature type="transmembrane region" description="Helical" evidence="1">
    <location>
        <begin position="6"/>
        <end position="30"/>
    </location>
</feature>
<comment type="caution">
    <text evidence="3">The sequence shown here is derived from an EMBL/GenBank/DDBJ whole genome shotgun (WGS) entry which is preliminary data.</text>
</comment>
<dbReference type="PANTHER" id="PTHR45138:SF9">
    <property type="entry name" value="DIGUANYLATE CYCLASE DGCM-RELATED"/>
    <property type="match status" value="1"/>
</dbReference>
<dbReference type="FunFam" id="3.30.70.270:FF:000001">
    <property type="entry name" value="Diguanylate cyclase domain protein"/>
    <property type="match status" value="1"/>
</dbReference>
<proteinExistence type="predicted"/>
<dbReference type="InterPro" id="IPR050469">
    <property type="entry name" value="Diguanylate_Cyclase"/>
</dbReference>
<feature type="transmembrane region" description="Helical" evidence="1">
    <location>
        <begin position="125"/>
        <end position="144"/>
    </location>
</feature>
<feature type="transmembrane region" description="Helical" evidence="1">
    <location>
        <begin position="37"/>
        <end position="57"/>
    </location>
</feature>
<dbReference type="GO" id="GO:1902201">
    <property type="term" value="P:negative regulation of bacterial-type flagellum-dependent cell motility"/>
    <property type="evidence" value="ECO:0007669"/>
    <property type="project" value="TreeGrafter"/>
</dbReference>
<feature type="transmembrane region" description="Helical" evidence="1">
    <location>
        <begin position="187"/>
        <end position="212"/>
    </location>
</feature>
<keyword evidence="1" id="KW-0472">Membrane</keyword>
<dbReference type="NCBIfam" id="TIGR00254">
    <property type="entry name" value="GGDEF"/>
    <property type="match status" value="1"/>
</dbReference>
<dbReference type="AlphaFoldDB" id="A0A2M8Z1B8"/>
<dbReference type="SUPFAM" id="SSF55073">
    <property type="entry name" value="Nucleotide cyclase"/>
    <property type="match status" value="1"/>
</dbReference>
<feature type="transmembrane region" description="Helical" evidence="1">
    <location>
        <begin position="156"/>
        <end position="175"/>
    </location>
</feature>
<dbReference type="PANTHER" id="PTHR45138">
    <property type="entry name" value="REGULATORY COMPONENTS OF SENSORY TRANSDUCTION SYSTEM"/>
    <property type="match status" value="1"/>
</dbReference>
<organism evidence="3 4">
    <name type="scientific">[Clostridium] celerecrescens 18A</name>
    <dbReference type="NCBI Taxonomy" id="1286362"/>
    <lineage>
        <taxon>Bacteria</taxon>
        <taxon>Bacillati</taxon>
        <taxon>Bacillota</taxon>
        <taxon>Clostridia</taxon>
        <taxon>Lachnospirales</taxon>
        <taxon>Lachnospiraceae</taxon>
        <taxon>Lacrimispora</taxon>
    </lineage>
</organism>
<dbReference type="InterPro" id="IPR000160">
    <property type="entry name" value="GGDEF_dom"/>
</dbReference>
<gene>
    <name evidence="3" type="ORF">H171_0685</name>
</gene>
<evidence type="ECO:0000256" key="1">
    <source>
        <dbReference type="SAM" id="Phobius"/>
    </source>
</evidence>
<feature type="transmembrane region" description="Helical" evidence="1">
    <location>
        <begin position="63"/>
        <end position="87"/>
    </location>
</feature>
<dbReference type="InterPro" id="IPR043128">
    <property type="entry name" value="Rev_trsase/Diguanyl_cyclase"/>
</dbReference>